<evidence type="ECO:0000256" key="1">
    <source>
        <dbReference type="ARBA" id="ARBA00004127"/>
    </source>
</evidence>
<dbReference type="Pfam" id="PF04191">
    <property type="entry name" value="PEMT"/>
    <property type="match status" value="1"/>
</dbReference>
<dbReference type="Proteomes" id="UP000050867">
    <property type="component" value="Unassembled WGS sequence"/>
</dbReference>
<evidence type="ECO:0000313" key="6">
    <source>
        <dbReference type="EMBL" id="ABO15850.1"/>
    </source>
</evidence>
<feature type="transmembrane region" description="Helical" evidence="5">
    <location>
        <begin position="12"/>
        <end position="32"/>
    </location>
</feature>
<proteinExistence type="predicted"/>
<dbReference type="Gene3D" id="1.20.120.1630">
    <property type="match status" value="1"/>
</dbReference>
<feature type="transmembrane region" description="Helical" evidence="5">
    <location>
        <begin position="44"/>
        <end position="64"/>
    </location>
</feature>
<dbReference type="AlphaFoldDB" id="A3R4Q5"/>
<evidence type="ECO:0000313" key="7">
    <source>
        <dbReference type="EMBL" id="KRV49600.1"/>
    </source>
</evidence>
<dbReference type="GO" id="GO:0012505">
    <property type="term" value="C:endomembrane system"/>
    <property type="evidence" value="ECO:0007669"/>
    <property type="project" value="UniProtKB-SubCell"/>
</dbReference>
<protein>
    <submittedName>
        <fullName evidence="7">RemK protein</fullName>
    </submittedName>
</protein>
<gene>
    <name evidence="6" type="primary">pyr14</name>
    <name evidence="7" type="ORF">AQ490_19970</name>
</gene>
<evidence type="ECO:0000256" key="3">
    <source>
        <dbReference type="ARBA" id="ARBA00022989"/>
    </source>
</evidence>
<keyword evidence="2 5" id="KW-0812">Transmembrane</keyword>
<dbReference type="EMBL" id="LLZU01000011">
    <property type="protein sequence ID" value="KRV49600.1"/>
    <property type="molecule type" value="Genomic_DNA"/>
</dbReference>
<keyword evidence="8" id="KW-1185">Reference proteome</keyword>
<dbReference type="eggNOG" id="COG2020">
    <property type="taxonomic scope" value="Bacteria"/>
</dbReference>
<evidence type="ECO:0000313" key="8">
    <source>
        <dbReference type="Proteomes" id="UP000050867"/>
    </source>
</evidence>
<evidence type="ECO:0000256" key="2">
    <source>
        <dbReference type="ARBA" id="ARBA00022692"/>
    </source>
</evidence>
<feature type="transmembrane region" description="Helical" evidence="5">
    <location>
        <begin position="119"/>
        <end position="137"/>
    </location>
</feature>
<accession>A3R4Q5</accession>
<keyword evidence="3 5" id="KW-1133">Transmembrane helix</keyword>
<keyword evidence="4 5" id="KW-0472">Membrane</keyword>
<reference evidence="7 8" key="2">
    <citation type="submission" date="2015-10" db="EMBL/GenBank/DDBJ databases">
        <title>Draft genome sequence of pyrrolomycin-producing Streptomyces vitaminophilus.</title>
        <authorList>
            <person name="Graham D.E."/>
            <person name="Mahan K.M."/>
            <person name="Klingeman D.M."/>
            <person name="Hettich R.L."/>
            <person name="Parry R.J."/>
        </authorList>
    </citation>
    <scope>NUCLEOTIDE SEQUENCE [LARGE SCALE GENOMIC DNA]</scope>
    <source>
        <strain evidence="7 8">ATCC 31673</strain>
    </source>
</reference>
<evidence type="ECO:0000256" key="4">
    <source>
        <dbReference type="ARBA" id="ARBA00023136"/>
    </source>
</evidence>
<comment type="subcellular location">
    <subcellularLocation>
        <location evidence="1">Endomembrane system</location>
        <topology evidence="1">Multi-pass membrane protein</topology>
    </subcellularLocation>
</comment>
<organism evidence="6">
    <name type="scientific">Wenjunlia vitaminophila</name>
    <name type="common">Streptomyces vitaminophilus</name>
    <dbReference type="NCBI Taxonomy" id="76728"/>
    <lineage>
        <taxon>Bacteria</taxon>
        <taxon>Bacillati</taxon>
        <taxon>Actinomycetota</taxon>
        <taxon>Actinomycetes</taxon>
        <taxon>Kitasatosporales</taxon>
        <taxon>Streptomycetaceae</taxon>
        <taxon>Wenjunlia</taxon>
    </lineage>
</organism>
<sequence length="172" mass="19468">MVDVRVWRHFRAVLLAPVLMAVVVPLAIWLTAGLRQVEVPAAGRWLALAVGGALVSAGVALFLWTNVLFDREGKGTLAIFDPPRRLVVRGPYRHVRNPMITSVIAVLFGEAVMTRSSWLMLWSLTFLGVNMLFMPLFEEPGLVRRFGEDYMRYRANVPRWLPRVRPWSGPSD</sequence>
<dbReference type="STRING" id="76728.AQ490_19970"/>
<dbReference type="InterPro" id="IPR007318">
    <property type="entry name" value="Phopholipid_MeTrfase"/>
</dbReference>
<reference evidence="6" key="1">
    <citation type="journal article" date="2007" name="Antimicrob. Agents Chemother.">
        <title>Cloning and characterization of the pyrrolomycin biosynthetic gene clusters from Actinosporangium vitaminophilum ATCC 31673 and Streptomyces sp. strain UC 11065.</title>
        <authorList>
            <person name="Zhang X."/>
            <person name="Parry R.J."/>
        </authorList>
    </citation>
    <scope>NUCLEOTIDE SEQUENCE</scope>
    <source>
        <strain evidence="6">ATCC 31673</strain>
    </source>
</reference>
<dbReference type="EMBL" id="EF140901">
    <property type="protein sequence ID" value="ABO15850.1"/>
    <property type="molecule type" value="Genomic_DNA"/>
</dbReference>
<evidence type="ECO:0000256" key="5">
    <source>
        <dbReference type="SAM" id="Phobius"/>
    </source>
</evidence>
<name>A3R4Q5_WENVI</name>